<proteinExistence type="predicted"/>
<evidence type="ECO:0000313" key="1">
    <source>
        <dbReference type="EMBL" id="PNW70782.1"/>
    </source>
</evidence>
<evidence type="ECO:0000313" key="2">
    <source>
        <dbReference type="Proteomes" id="UP000006906"/>
    </source>
</evidence>
<protein>
    <submittedName>
        <fullName evidence="1">Uncharacterized protein</fullName>
    </submittedName>
</protein>
<dbReference type="InParanoid" id="A0A2K3CR74"/>
<name>A0A2K3CR74_CHLRE</name>
<sequence>METEEQKQAADLRAFQTIGAAITNPEHQSPTKWLPVVLAAQRQVAEANAERSPQLYPTAWDKELHAMSEVAGLFDALHKGGAENAKDRPNSVHRRVAAVVERMVRQQLDPLVRIFYTSARIHAGEPHTVSDIRLLKACGPAAVDGKASYDDILVALTNRFLTAPNNVGGLAIYNNRLPLRYSHQVPGAAGPVMMLAPSPFVVRGLFWVALPAASGGGLRTAHRSRCGRITSVTIAPIMGKYDRGNRRWNVGHYFGGIQAVEMWAPCAASNGMCAAEYEVPVEEGIEMP</sequence>
<dbReference type="GeneID" id="5718612"/>
<dbReference type="Gramene" id="PNW70782">
    <property type="protein sequence ID" value="PNW70782"/>
    <property type="gene ID" value="CHLRE_17g733900v5"/>
</dbReference>
<reference evidence="1 2" key="1">
    <citation type="journal article" date="2007" name="Science">
        <title>The Chlamydomonas genome reveals the evolution of key animal and plant functions.</title>
        <authorList>
            <person name="Merchant S.S."/>
            <person name="Prochnik S.E."/>
            <person name="Vallon O."/>
            <person name="Harris E.H."/>
            <person name="Karpowicz S.J."/>
            <person name="Witman G.B."/>
            <person name="Terry A."/>
            <person name="Salamov A."/>
            <person name="Fritz-Laylin L.K."/>
            <person name="Marechal-Drouard L."/>
            <person name="Marshall W.F."/>
            <person name="Qu L.H."/>
            <person name="Nelson D.R."/>
            <person name="Sanderfoot A.A."/>
            <person name="Spalding M.H."/>
            <person name="Kapitonov V.V."/>
            <person name="Ren Q."/>
            <person name="Ferris P."/>
            <person name="Lindquist E."/>
            <person name="Shapiro H."/>
            <person name="Lucas S.M."/>
            <person name="Grimwood J."/>
            <person name="Schmutz J."/>
            <person name="Cardol P."/>
            <person name="Cerutti H."/>
            <person name="Chanfreau G."/>
            <person name="Chen C.L."/>
            <person name="Cognat V."/>
            <person name="Croft M.T."/>
            <person name="Dent R."/>
            <person name="Dutcher S."/>
            <person name="Fernandez E."/>
            <person name="Fukuzawa H."/>
            <person name="Gonzalez-Ballester D."/>
            <person name="Gonzalez-Halphen D."/>
            <person name="Hallmann A."/>
            <person name="Hanikenne M."/>
            <person name="Hippler M."/>
            <person name="Inwood W."/>
            <person name="Jabbari K."/>
            <person name="Kalanon M."/>
            <person name="Kuras R."/>
            <person name="Lefebvre P.A."/>
            <person name="Lemaire S.D."/>
            <person name="Lobanov A.V."/>
            <person name="Lohr M."/>
            <person name="Manuell A."/>
            <person name="Meier I."/>
            <person name="Mets L."/>
            <person name="Mittag M."/>
            <person name="Mittelmeier T."/>
            <person name="Moroney J.V."/>
            <person name="Moseley J."/>
            <person name="Napoli C."/>
            <person name="Nedelcu A.M."/>
            <person name="Niyogi K."/>
            <person name="Novoselov S.V."/>
            <person name="Paulsen I.T."/>
            <person name="Pazour G."/>
            <person name="Purton S."/>
            <person name="Ral J.P."/>
            <person name="Riano-Pachon D.M."/>
            <person name="Riekhof W."/>
            <person name="Rymarquis L."/>
            <person name="Schroda M."/>
            <person name="Stern D."/>
            <person name="Umen J."/>
            <person name="Willows R."/>
            <person name="Wilson N."/>
            <person name="Zimmer S.L."/>
            <person name="Allmer J."/>
            <person name="Balk J."/>
            <person name="Bisova K."/>
            <person name="Chen C.J."/>
            <person name="Elias M."/>
            <person name="Gendler K."/>
            <person name="Hauser C."/>
            <person name="Lamb M.R."/>
            <person name="Ledford H."/>
            <person name="Long J.C."/>
            <person name="Minagawa J."/>
            <person name="Page M.D."/>
            <person name="Pan J."/>
            <person name="Pootakham W."/>
            <person name="Roje S."/>
            <person name="Rose A."/>
            <person name="Stahlberg E."/>
            <person name="Terauchi A.M."/>
            <person name="Yang P."/>
            <person name="Ball S."/>
            <person name="Bowler C."/>
            <person name="Dieckmann C.L."/>
            <person name="Gladyshev V.N."/>
            <person name="Green P."/>
            <person name="Jorgensen R."/>
            <person name="Mayfield S."/>
            <person name="Mueller-Roeber B."/>
            <person name="Rajamani S."/>
            <person name="Sayre R.T."/>
            <person name="Brokstein P."/>
            <person name="Dubchak I."/>
            <person name="Goodstein D."/>
            <person name="Hornick L."/>
            <person name="Huang Y.W."/>
            <person name="Jhaveri J."/>
            <person name="Luo Y."/>
            <person name="Martinez D."/>
            <person name="Ngau W.C."/>
            <person name="Otillar B."/>
            <person name="Poliakov A."/>
            <person name="Porter A."/>
            <person name="Szajkowski L."/>
            <person name="Werner G."/>
            <person name="Zhou K."/>
            <person name="Grigoriev I.V."/>
            <person name="Rokhsar D.S."/>
            <person name="Grossman A.R."/>
        </authorList>
    </citation>
    <scope>NUCLEOTIDE SEQUENCE [LARGE SCALE GENOMIC DNA]</scope>
    <source>
        <strain evidence="2">CC-503</strain>
    </source>
</reference>
<gene>
    <name evidence="1" type="ORF">CHLRE_17g733900v5</name>
</gene>
<dbReference type="PaxDb" id="3055-EDP03626"/>
<dbReference type="RefSeq" id="XP_042914948.1">
    <property type="nucleotide sequence ID" value="XM_043072489.1"/>
</dbReference>
<dbReference type="EMBL" id="CM008978">
    <property type="protein sequence ID" value="PNW70782.1"/>
    <property type="molecule type" value="Genomic_DNA"/>
</dbReference>
<organism evidence="1 2">
    <name type="scientific">Chlamydomonas reinhardtii</name>
    <name type="common">Chlamydomonas smithii</name>
    <dbReference type="NCBI Taxonomy" id="3055"/>
    <lineage>
        <taxon>Eukaryota</taxon>
        <taxon>Viridiplantae</taxon>
        <taxon>Chlorophyta</taxon>
        <taxon>core chlorophytes</taxon>
        <taxon>Chlorophyceae</taxon>
        <taxon>CS clade</taxon>
        <taxon>Chlamydomonadales</taxon>
        <taxon>Chlamydomonadaceae</taxon>
        <taxon>Chlamydomonas</taxon>
    </lineage>
</organism>
<dbReference type="KEGG" id="cre:CHLRE_17g733900v5"/>
<dbReference type="AlphaFoldDB" id="A0A2K3CR74"/>
<dbReference type="ExpressionAtlas" id="A0A2K3CR74">
    <property type="expression patterns" value="baseline"/>
</dbReference>
<accession>A0A2K3CR74</accession>
<keyword evidence="2" id="KW-1185">Reference proteome</keyword>
<dbReference type="Proteomes" id="UP000006906">
    <property type="component" value="Chromosome 17"/>
</dbReference>